<feature type="transmembrane region" description="Helical" evidence="11">
    <location>
        <begin position="175"/>
        <end position="196"/>
    </location>
</feature>
<evidence type="ECO:0000256" key="9">
    <source>
        <dbReference type="ARBA" id="ARBA00023303"/>
    </source>
</evidence>
<evidence type="ECO:0000256" key="1">
    <source>
        <dbReference type="ARBA" id="ARBA00004651"/>
    </source>
</evidence>
<protein>
    <recommendedName>
        <fullName evidence="14">Gated mechanosensitive channel</fullName>
    </recommendedName>
</protein>
<dbReference type="InterPro" id="IPR019823">
    <property type="entry name" value="Mechanosensitive_channel_CS"/>
</dbReference>
<dbReference type="InterPro" id="IPR001185">
    <property type="entry name" value="MS_channel"/>
</dbReference>
<name>A0AAD5XTE5_9FUNG</name>
<dbReference type="HAMAP" id="MF_00115">
    <property type="entry name" value="MscL"/>
    <property type="match status" value="1"/>
</dbReference>
<dbReference type="PANTHER" id="PTHR30266">
    <property type="entry name" value="MECHANOSENSITIVE CHANNEL MSCL"/>
    <property type="match status" value="1"/>
</dbReference>
<keyword evidence="5 11" id="KW-0812">Transmembrane</keyword>
<dbReference type="Proteomes" id="UP001212152">
    <property type="component" value="Unassembled WGS sequence"/>
</dbReference>
<evidence type="ECO:0000256" key="4">
    <source>
        <dbReference type="ARBA" id="ARBA00022475"/>
    </source>
</evidence>
<comment type="similarity">
    <text evidence="2">Belongs to the MscL family.</text>
</comment>
<dbReference type="SUPFAM" id="SSF81330">
    <property type="entry name" value="Gated mechanosensitive channel"/>
    <property type="match status" value="1"/>
</dbReference>
<keyword evidence="3" id="KW-0813">Transport</keyword>
<evidence type="ECO:0000256" key="11">
    <source>
        <dbReference type="SAM" id="Phobius"/>
    </source>
</evidence>
<keyword evidence="9" id="KW-0407">Ion channel</keyword>
<dbReference type="GO" id="GO:0008381">
    <property type="term" value="F:mechanosensitive monoatomic ion channel activity"/>
    <property type="evidence" value="ECO:0007669"/>
    <property type="project" value="InterPro"/>
</dbReference>
<reference evidence="12" key="1">
    <citation type="submission" date="2020-05" db="EMBL/GenBank/DDBJ databases">
        <title>Phylogenomic resolution of chytrid fungi.</title>
        <authorList>
            <person name="Stajich J.E."/>
            <person name="Amses K."/>
            <person name="Simmons R."/>
            <person name="Seto K."/>
            <person name="Myers J."/>
            <person name="Bonds A."/>
            <person name="Quandt C.A."/>
            <person name="Barry K."/>
            <person name="Liu P."/>
            <person name="Grigoriev I."/>
            <person name="Longcore J.E."/>
            <person name="James T.Y."/>
        </authorList>
    </citation>
    <scope>NUCLEOTIDE SEQUENCE</scope>
    <source>
        <strain evidence="12">JEL0379</strain>
    </source>
</reference>
<accession>A0AAD5XTE5</accession>
<evidence type="ECO:0000313" key="12">
    <source>
        <dbReference type="EMBL" id="KAJ3184236.1"/>
    </source>
</evidence>
<comment type="caution">
    <text evidence="12">The sequence shown here is derived from an EMBL/GenBank/DDBJ whole genome shotgun (WGS) entry which is preliminary data.</text>
</comment>
<evidence type="ECO:0000313" key="13">
    <source>
        <dbReference type="Proteomes" id="UP001212152"/>
    </source>
</evidence>
<evidence type="ECO:0000256" key="6">
    <source>
        <dbReference type="ARBA" id="ARBA00022989"/>
    </source>
</evidence>
<organism evidence="12 13">
    <name type="scientific">Geranomyces variabilis</name>
    <dbReference type="NCBI Taxonomy" id="109894"/>
    <lineage>
        <taxon>Eukaryota</taxon>
        <taxon>Fungi</taxon>
        <taxon>Fungi incertae sedis</taxon>
        <taxon>Chytridiomycota</taxon>
        <taxon>Chytridiomycota incertae sedis</taxon>
        <taxon>Chytridiomycetes</taxon>
        <taxon>Spizellomycetales</taxon>
        <taxon>Powellomycetaceae</taxon>
        <taxon>Geranomyces</taxon>
    </lineage>
</organism>
<gene>
    <name evidence="12" type="ORF">HDU87_005083</name>
</gene>
<keyword evidence="7" id="KW-0406">Ion transport</keyword>
<dbReference type="PROSITE" id="PS01327">
    <property type="entry name" value="MSCL"/>
    <property type="match status" value="1"/>
</dbReference>
<evidence type="ECO:0000256" key="10">
    <source>
        <dbReference type="SAM" id="MobiDB-lite"/>
    </source>
</evidence>
<dbReference type="PANTHER" id="PTHR30266:SF2">
    <property type="entry name" value="LARGE-CONDUCTANCE MECHANOSENSITIVE CHANNEL"/>
    <property type="match status" value="1"/>
</dbReference>
<dbReference type="GO" id="GO:0005886">
    <property type="term" value="C:plasma membrane"/>
    <property type="evidence" value="ECO:0007669"/>
    <property type="project" value="UniProtKB-SubCell"/>
</dbReference>
<evidence type="ECO:0000256" key="3">
    <source>
        <dbReference type="ARBA" id="ARBA00022448"/>
    </source>
</evidence>
<feature type="transmembrane region" description="Helical" evidence="11">
    <location>
        <begin position="84"/>
        <end position="113"/>
    </location>
</feature>
<evidence type="ECO:0000256" key="8">
    <source>
        <dbReference type="ARBA" id="ARBA00023136"/>
    </source>
</evidence>
<sequence>MERSNSKDNSEYHEMSTHADRHDLEAQHDIEGQPAKHYRPRTPAAAARFAGAIADTTTKGLGKGLKSAGSVASDFKAFLNRGNVVDLAVGVVMGAAFTAIVTSIVTDIITPIISLGMQSNMENNYIVLRCPPNLPNATDYATHKYMADCSAEKLQWGTVADAQRVGAVTWNWGKFLSTIINFLIISAIIFFLVKLYTAARRPAPKPITTKPCLFCCKDIPLKASRCPECTSHVEEEEEKVPGPVGTTDSSRSFPFLKVLPNALPFAKGGKKGV</sequence>
<dbReference type="AlphaFoldDB" id="A0AAD5XTE5"/>
<dbReference type="InterPro" id="IPR037673">
    <property type="entry name" value="MSC/AndL"/>
</dbReference>
<keyword evidence="13" id="KW-1185">Reference proteome</keyword>
<keyword evidence="6 11" id="KW-1133">Transmembrane helix</keyword>
<evidence type="ECO:0000256" key="5">
    <source>
        <dbReference type="ARBA" id="ARBA00022692"/>
    </source>
</evidence>
<evidence type="ECO:0000256" key="7">
    <source>
        <dbReference type="ARBA" id="ARBA00023065"/>
    </source>
</evidence>
<dbReference type="Gene3D" id="1.10.1200.120">
    <property type="entry name" value="Large-conductance mechanosensitive channel, MscL, domain 1"/>
    <property type="match status" value="1"/>
</dbReference>
<dbReference type="Pfam" id="PF01741">
    <property type="entry name" value="MscL"/>
    <property type="match status" value="1"/>
</dbReference>
<keyword evidence="4" id="KW-1003">Cell membrane</keyword>
<feature type="region of interest" description="Disordered" evidence="10">
    <location>
        <begin position="1"/>
        <end position="25"/>
    </location>
</feature>
<keyword evidence="8 11" id="KW-0472">Membrane</keyword>
<evidence type="ECO:0000256" key="2">
    <source>
        <dbReference type="ARBA" id="ARBA00007254"/>
    </source>
</evidence>
<dbReference type="EMBL" id="JADGJQ010000004">
    <property type="protein sequence ID" value="KAJ3184236.1"/>
    <property type="molecule type" value="Genomic_DNA"/>
</dbReference>
<comment type="subcellular location">
    <subcellularLocation>
        <location evidence="1">Cell membrane</location>
        <topology evidence="1">Multi-pass membrane protein</topology>
    </subcellularLocation>
</comment>
<evidence type="ECO:0008006" key="14">
    <source>
        <dbReference type="Google" id="ProtNLM"/>
    </source>
</evidence>
<dbReference type="InterPro" id="IPR036019">
    <property type="entry name" value="MscL_channel"/>
</dbReference>
<proteinExistence type="inferred from homology"/>